<dbReference type="AlphaFoldDB" id="A0A0A3YQ63"/>
<dbReference type="Proteomes" id="UP000030377">
    <property type="component" value="Unassembled WGS sequence"/>
</dbReference>
<sequence length="139" mass="15727">MRTLLRSSNIIYVGRHRGSDRRQVTPSSLGVTCLVLVRHHQTDKAILVSDCGVYAKAVWVPKAMLTIHEPSERGVLVATMSKAFAEQKDLHPRFIDPELFNQATREVLESAVARAAKKRNFYRGHRSPHARHDSQNLFA</sequence>
<protein>
    <submittedName>
        <fullName evidence="1">Uncharacterized protein</fullName>
    </submittedName>
</protein>
<proteinExistence type="predicted"/>
<reference evidence="1 2" key="1">
    <citation type="submission" date="2014-09" db="EMBL/GenBank/DDBJ databases">
        <title>Draft genome of Bradyrhizobium japonicum Is-34.</title>
        <authorList>
            <person name="Tsurumaru H."/>
            <person name="Yamakawa T."/>
            <person name="Hashimoto S."/>
            <person name="Okizaki K."/>
            <person name="Kanesaki Y."/>
            <person name="Yoshikawa H."/>
            <person name="Yajima S."/>
        </authorList>
    </citation>
    <scope>NUCLEOTIDE SEQUENCE [LARGE SCALE GENOMIC DNA]</scope>
    <source>
        <strain evidence="1 2">Is-34</strain>
    </source>
</reference>
<comment type="caution">
    <text evidence="1">The sequence shown here is derived from an EMBL/GenBank/DDBJ whole genome shotgun (WGS) entry which is preliminary data.</text>
</comment>
<organism evidence="1 2">
    <name type="scientific">Bradyrhizobium japonicum</name>
    <dbReference type="NCBI Taxonomy" id="375"/>
    <lineage>
        <taxon>Bacteria</taxon>
        <taxon>Pseudomonadati</taxon>
        <taxon>Pseudomonadota</taxon>
        <taxon>Alphaproteobacteria</taxon>
        <taxon>Hyphomicrobiales</taxon>
        <taxon>Nitrobacteraceae</taxon>
        <taxon>Bradyrhizobium</taxon>
    </lineage>
</organism>
<gene>
    <name evidence="1" type="ORF">MA20_32105</name>
</gene>
<accession>A0A0A3YQ63</accession>
<dbReference type="RefSeq" id="WP_041958608.1">
    <property type="nucleotide sequence ID" value="NZ_JRPN01000024.1"/>
</dbReference>
<evidence type="ECO:0000313" key="1">
    <source>
        <dbReference type="EMBL" id="KGT75833.1"/>
    </source>
</evidence>
<evidence type="ECO:0000313" key="2">
    <source>
        <dbReference type="Proteomes" id="UP000030377"/>
    </source>
</evidence>
<name>A0A0A3YQ63_BRAJP</name>
<dbReference type="EMBL" id="JRPN01000024">
    <property type="protein sequence ID" value="KGT75833.1"/>
    <property type="molecule type" value="Genomic_DNA"/>
</dbReference>